<gene>
    <name evidence="2" type="ORF">DCHRY22_LOCUS569</name>
</gene>
<comment type="caution">
    <text evidence="2">The sequence shown here is derived from an EMBL/GenBank/DDBJ whole genome shotgun (WGS) entry which is preliminary data.</text>
</comment>
<keyword evidence="3" id="KW-1185">Reference proteome</keyword>
<proteinExistence type="predicted"/>
<reference evidence="2" key="1">
    <citation type="submission" date="2021-09" db="EMBL/GenBank/DDBJ databases">
        <authorList>
            <person name="Martin H S."/>
        </authorList>
    </citation>
    <scope>NUCLEOTIDE SEQUENCE</scope>
</reference>
<evidence type="ECO:0000313" key="3">
    <source>
        <dbReference type="Proteomes" id="UP000789524"/>
    </source>
</evidence>
<dbReference type="Proteomes" id="UP000789524">
    <property type="component" value="Unassembled WGS sequence"/>
</dbReference>
<sequence>MPGDVRAPGPWSRVAGRGRRDVTFLVRPRPSPAPIATDAGYVSRVRPVRTERSTERRKNLFDEMDEDLSQSASGGASPTYDER</sequence>
<protein>
    <submittedName>
        <fullName evidence="2">(African queen) hypothetical protein</fullName>
    </submittedName>
</protein>
<evidence type="ECO:0000256" key="1">
    <source>
        <dbReference type="SAM" id="MobiDB-lite"/>
    </source>
</evidence>
<feature type="compositionally biased region" description="Basic and acidic residues" evidence="1">
    <location>
        <begin position="48"/>
        <end position="61"/>
    </location>
</feature>
<feature type="region of interest" description="Disordered" evidence="1">
    <location>
        <begin position="48"/>
        <end position="83"/>
    </location>
</feature>
<dbReference type="AlphaFoldDB" id="A0A8J2MKD3"/>
<accession>A0A8J2MKD3</accession>
<name>A0A8J2MKD3_9NEOP</name>
<dbReference type="EMBL" id="CAKASE010000043">
    <property type="protein sequence ID" value="CAG9558460.1"/>
    <property type="molecule type" value="Genomic_DNA"/>
</dbReference>
<evidence type="ECO:0000313" key="2">
    <source>
        <dbReference type="EMBL" id="CAG9558460.1"/>
    </source>
</evidence>
<organism evidence="2 3">
    <name type="scientific">Danaus chrysippus</name>
    <name type="common">African queen</name>
    <dbReference type="NCBI Taxonomy" id="151541"/>
    <lineage>
        <taxon>Eukaryota</taxon>
        <taxon>Metazoa</taxon>
        <taxon>Ecdysozoa</taxon>
        <taxon>Arthropoda</taxon>
        <taxon>Hexapoda</taxon>
        <taxon>Insecta</taxon>
        <taxon>Pterygota</taxon>
        <taxon>Neoptera</taxon>
        <taxon>Endopterygota</taxon>
        <taxon>Lepidoptera</taxon>
        <taxon>Glossata</taxon>
        <taxon>Ditrysia</taxon>
        <taxon>Papilionoidea</taxon>
        <taxon>Nymphalidae</taxon>
        <taxon>Danainae</taxon>
        <taxon>Danaini</taxon>
        <taxon>Danaina</taxon>
        <taxon>Danaus</taxon>
        <taxon>Anosia</taxon>
    </lineage>
</organism>